<dbReference type="RefSeq" id="WP_055068479.1">
    <property type="nucleotide sequence ID" value="NZ_CP173697.1"/>
</dbReference>
<gene>
    <name evidence="13" type="ORF">M72_12601</name>
</gene>
<dbReference type="GO" id="GO:0005615">
    <property type="term" value="C:extracellular space"/>
    <property type="evidence" value="ECO:0007669"/>
    <property type="project" value="TreeGrafter"/>
</dbReference>
<evidence type="ECO:0000259" key="11">
    <source>
        <dbReference type="PROSITE" id="PS50853"/>
    </source>
</evidence>
<dbReference type="OrthoDB" id="9811296at2"/>
<evidence type="ECO:0000256" key="5">
    <source>
        <dbReference type="ARBA" id="ARBA00022833"/>
    </source>
</evidence>
<dbReference type="InterPro" id="IPR013783">
    <property type="entry name" value="Ig-like_fold"/>
</dbReference>
<dbReference type="SMART" id="SM00631">
    <property type="entry name" value="Zn_pept"/>
    <property type="match status" value="1"/>
</dbReference>
<keyword evidence="4" id="KW-0378">Hydrolase</keyword>
<sequence>MKCLWKKVICGALVAGMLAQCPQSIYAEDAANTATVTDTESNHVTPDTTQQPDDTKQPGDTQQPDDTQQPGDIQQPDDIQQPEELPQPSAVEGLHTTKQGKTKVYLEWEESSDATSYVIYRKTAGGEYKKLAERSKPSYTDKNVSSGKTYTYKIVAKNEQKEADEAAKVTFSNTKAVQIRSQKYTYSQMKKDMQELEQKYSNYCEMTKIGTSLQGRAIYDFAIGNPDAEESLLVVSTLHAREYICSAVLMKELEYYLENYNGTIGGVKPANTLNKIQIHYIVMANPDGVTVSQTRHSTWKSNGRGVDLNRNFPAKHFVSGGKKGAQGYSGKKALSEPESYAVATLTQQLIKKQNLQGVVNYHAMGRIIYGDCTKGSLKKDTYKMYDIAKKITGYSKAPDSGSGRSWGGQYREYVMDLLNKPSITIEIGSSVAPCPHWQYEIEFQKNRYVVVRIANALK</sequence>
<accession>A0A0M6WWE7</accession>
<feature type="coiled-coil region" evidence="8">
    <location>
        <begin position="179"/>
        <end position="206"/>
    </location>
</feature>
<dbReference type="Gene3D" id="2.60.40.10">
    <property type="entry name" value="Immunoglobulins"/>
    <property type="match status" value="1"/>
</dbReference>
<dbReference type="GO" id="GO:0006508">
    <property type="term" value="P:proteolysis"/>
    <property type="evidence" value="ECO:0007669"/>
    <property type="project" value="UniProtKB-KW"/>
</dbReference>
<dbReference type="PRINTS" id="PR00765">
    <property type="entry name" value="CRBOXYPTASEA"/>
</dbReference>
<feature type="domain" description="Peptidase M14" evidence="12">
    <location>
        <begin position="182"/>
        <end position="457"/>
    </location>
</feature>
<evidence type="ECO:0000256" key="9">
    <source>
        <dbReference type="SAM" id="MobiDB-lite"/>
    </source>
</evidence>
<evidence type="ECO:0000313" key="14">
    <source>
        <dbReference type="Proteomes" id="UP000049979"/>
    </source>
</evidence>
<feature type="active site" description="Proton donor/acceptor" evidence="7">
    <location>
        <position position="426"/>
    </location>
</feature>
<dbReference type="Gene3D" id="3.40.630.10">
    <property type="entry name" value="Zn peptidases"/>
    <property type="match status" value="1"/>
</dbReference>
<evidence type="ECO:0000256" key="4">
    <source>
        <dbReference type="ARBA" id="ARBA00022801"/>
    </source>
</evidence>
<dbReference type="PROSITE" id="PS50853">
    <property type="entry name" value="FN3"/>
    <property type="match status" value="1"/>
</dbReference>
<evidence type="ECO:0000259" key="12">
    <source>
        <dbReference type="PROSITE" id="PS52035"/>
    </source>
</evidence>
<evidence type="ECO:0000256" key="7">
    <source>
        <dbReference type="PROSITE-ProRule" id="PRU01379"/>
    </source>
</evidence>
<dbReference type="SMART" id="SM00060">
    <property type="entry name" value="FN3"/>
    <property type="match status" value="1"/>
</dbReference>
<dbReference type="SUPFAM" id="SSF49265">
    <property type="entry name" value="Fibronectin type III"/>
    <property type="match status" value="1"/>
</dbReference>
<keyword evidence="6" id="KW-0482">Metalloprotease</keyword>
<organism evidence="13 14">
    <name type="scientific">Roseburia faecis</name>
    <dbReference type="NCBI Taxonomy" id="301302"/>
    <lineage>
        <taxon>Bacteria</taxon>
        <taxon>Bacillati</taxon>
        <taxon>Bacillota</taxon>
        <taxon>Clostridia</taxon>
        <taxon>Lachnospirales</taxon>
        <taxon>Lachnospiraceae</taxon>
        <taxon>Roseburia</taxon>
    </lineage>
</organism>
<comment type="cofactor">
    <cofactor evidence="1">
        <name>Zn(2+)</name>
        <dbReference type="ChEBI" id="CHEBI:29105"/>
    </cofactor>
</comment>
<dbReference type="GO" id="GO:0004181">
    <property type="term" value="F:metallocarboxypeptidase activity"/>
    <property type="evidence" value="ECO:0007669"/>
    <property type="project" value="InterPro"/>
</dbReference>
<dbReference type="GO" id="GO:0008270">
    <property type="term" value="F:zinc ion binding"/>
    <property type="evidence" value="ECO:0007669"/>
    <property type="project" value="InterPro"/>
</dbReference>
<feature type="compositionally biased region" description="Low complexity" evidence="9">
    <location>
        <begin position="45"/>
        <end position="88"/>
    </location>
</feature>
<keyword evidence="8" id="KW-0175">Coiled coil</keyword>
<evidence type="ECO:0000256" key="10">
    <source>
        <dbReference type="SAM" id="SignalP"/>
    </source>
</evidence>
<dbReference type="AlphaFoldDB" id="A0A0M6WWE7"/>
<dbReference type="InterPro" id="IPR000834">
    <property type="entry name" value="Peptidase_M14"/>
</dbReference>
<dbReference type="InterPro" id="IPR003961">
    <property type="entry name" value="FN3_dom"/>
</dbReference>
<keyword evidence="3" id="KW-0645">Protease</keyword>
<dbReference type="Proteomes" id="UP000049979">
    <property type="component" value="Unassembled WGS sequence"/>
</dbReference>
<feature type="region of interest" description="Disordered" evidence="9">
    <location>
        <begin position="37"/>
        <end position="98"/>
    </location>
</feature>
<dbReference type="SUPFAM" id="SSF53187">
    <property type="entry name" value="Zn-dependent exopeptidases"/>
    <property type="match status" value="1"/>
</dbReference>
<evidence type="ECO:0000313" key="13">
    <source>
        <dbReference type="EMBL" id="CRL41509.1"/>
    </source>
</evidence>
<proteinExistence type="inferred from homology"/>
<dbReference type="STRING" id="301302.ERS852420_01309"/>
<feature type="signal peptide" evidence="10">
    <location>
        <begin position="1"/>
        <end position="27"/>
    </location>
</feature>
<dbReference type="PANTHER" id="PTHR11705:SF143">
    <property type="entry name" value="SLL0236 PROTEIN"/>
    <property type="match status" value="1"/>
</dbReference>
<dbReference type="PANTHER" id="PTHR11705">
    <property type="entry name" value="PROTEASE FAMILY M14 CARBOXYPEPTIDASE A,B"/>
    <property type="match status" value="1"/>
</dbReference>
<dbReference type="Pfam" id="PF00246">
    <property type="entry name" value="Peptidase_M14"/>
    <property type="match status" value="1"/>
</dbReference>
<keyword evidence="5" id="KW-0862">Zinc</keyword>
<evidence type="ECO:0000256" key="8">
    <source>
        <dbReference type="SAM" id="Coils"/>
    </source>
</evidence>
<dbReference type="CDD" id="cd00063">
    <property type="entry name" value="FN3"/>
    <property type="match status" value="1"/>
</dbReference>
<evidence type="ECO:0000256" key="6">
    <source>
        <dbReference type="ARBA" id="ARBA00023049"/>
    </source>
</evidence>
<dbReference type="InterPro" id="IPR036116">
    <property type="entry name" value="FN3_sf"/>
</dbReference>
<dbReference type="EMBL" id="CVRR01000048">
    <property type="protein sequence ID" value="CRL41509.1"/>
    <property type="molecule type" value="Genomic_DNA"/>
</dbReference>
<keyword evidence="14" id="KW-1185">Reference proteome</keyword>
<feature type="chain" id="PRO_5005806701" evidence="10">
    <location>
        <begin position="28"/>
        <end position="458"/>
    </location>
</feature>
<feature type="domain" description="Fibronectin type-III" evidence="11">
    <location>
        <begin position="87"/>
        <end position="177"/>
    </location>
</feature>
<evidence type="ECO:0000256" key="3">
    <source>
        <dbReference type="ARBA" id="ARBA00022670"/>
    </source>
</evidence>
<comment type="similarity">
    <text evidence="2 7">Belongs to the peptidase M14 family.</text>
</comment>
<protein>
    <submittedName>
        <fullName evidence="13">Uncharacterized protein</fullName>
    </submittedName>
</protein>
<name>A0A0M6WWE7_9FIRM</name>
<evidence type="ECO:0000256" key="2">
    <source>
        <dbReference type="ARBA" id="ARBA00005988"/>
    </source>
</evidence>
<evidence type="ECO:0000256" key="1">
    <source>
        <dbReference type="ARBA" id="ARBA00001947"/>
    </source>
</evidence>
<dbReference type="PROSITE" id="PS52035">
    <property type="entry name" value="PEPTIDASE_M14"/>
    <property type="match status" value="1"/>
</dbReference>
<keyword evidence="10" id="KW-0732">Signal</keyword>
<reference evidence="14" key="1">
    <citation type="submission" date="2015-05" db="EMBL/GenBank/DDBJ databases">
        <authorList>
            <consortium name="Pathogen Informatics"/>
        </authorList>
    </citation>
    <scope>NUCLEOTIDE SEQUENCE [LARGE SCALE GENOMIC DNA]</scope>
    <source>
        <strain evidence="14">M72</strain>
    </source>
</reference>